<dbReference type="RefSeq" id="WP_279251660.1">
    <property type="nucleotide sequence ID" value="NZ_SHNP01000001.1"/>
</dbReference>
<protein>
    <submittedName>
        <fullName evidence="2">Uncharacterized protein</fullName>
    </submittedName>
</protein>
<comment type="caution">
    <text evidence="2">The sequence shown here is derived from an EMBL/GenBank/DDBJ whole genome shotgun (WGS) entry which is preliminary data.</text>
</comment>
<feature type="coiled-coil region" evidence="1">
    <location>
        <begin position="106"/>
        <end position="158"/>
    </location>
</feature>
<gene>
    <name evidence="2" type="ORF">EYC87_03605</name>
</gene>
<sequence length="160" mass="17745">MRMFSHLFGRLPVADCALNFVNAQRMVLDYARFLENSAPMPGRIIDASRLPHSKASLKQALLMCIGSGASNNLEEHLKAGYLMLSAFQTNVGDVGLGTDFAALDLEADLVDIVEQLQLQLQQDEAEAQSWPLDVRLELEQLKQDLYALELELAQSLRLSA</sequence>
<evidence type="ECO:0000313" key="2">
    <source>
        <dbReference type="EMBL" id="MCX2972672.1"/>
    </source>
</evidence>
<evidence type="ECO:0000256" key="1">
    <source>
        <dbReference type="SAM" id="Coils"/>
    </source>
</evidence>
<dbReference type="Proteomes" id="UP001143307">
    <property type="component" value="Unassembled WGS sequence"/>
</dbReference>
<keyword evidence="3" id="KW-1185">Reference proteome</keyword>
<keyword evidence="1" id="KW-0175">Coiled coil</keyword>
<reference evidence="2" key="1">
    <citation type="submission" date="2019-02" db="EMBL/GenBank/DDBJ databases">
        <authorList>
            <person name="Li S.-H."/>
        </authorList>
    </citation>
    <scope>NUCLEOTIDE SEQUENCE</scope>
    <source>
        <strain evidence="2">IMCC8485</strain>
    </source>
</reference>
<evidence type="ECO:0000313" key="3">
    <source>
        <dbReference type="Proteomes" id="UP001143307"/>
    </source>
</evidence>
<proteinExistence type="predicted"/>
<accession>A0ABT3SRR3</accession>
<dbReference type="EMBL" id="SHNP01000001">
    <property type="protein sequence ID" value="MCX2972672.1"/>
    <property type="molecule type" value="Genomic_DNA"/>
</dbReference>
<name>A0ABT3SRR3_9GAMM</name>
<organism evidence="2 3">
    <name type="scientific">Candidatus Seongchinamella marina</name>
    <dbReference type="NCBI Taxonomy" id="2518990"/>
    <lineage>
        <taxon>Bacteria</taxon>
        <taxon>Pseudomonadati</taxon>
        <taxon>Pseudomonadota</taxon>
        <taxon>Gammaproteobacteria</taxon>
        <taxon>Cellvibrionales</taxon>
        <taxon>Halieaceae</taxon>
        <taxon>Seongchinamella</taxon>
    </lineage>
</organism>